<protein>
    <submittedName>
        <fullName evidence="2">Uncharacterized protein</fullName>
    </submittedName>
</protein>
<evidence type="ECO:0000256" key="1">
    <source>
        <dbReference type="SAM" id="MobiDB-lite"/>
    </source>
</evidence>
<evidence type="ECO:0000313" key="2">
    <source>
        <dbReference type="EMBL" id="CAF9925349.1"/>
    </source>
</evidence>
<feature type="region of interest" description="Disordered" evidence="1">
    <location>
        <begin position="1"/>
        <end position="22"/>
    </location>
</feature>
<dbReference type="Proteomes" id="UP000664534">
    <property type="component" value="Unassembled WGS sequence"/>
</dbReference>
<reference evidence="2" key="1">
    <citation type="submission" date="2021-03" db="EMBL/GenBank/DDBJ databases">
        <authorList>
            <person name="Tagirdzhanova G."/>
        </authorList>
    </citation>
    <scope>NUCLEOTIDE SEQUENCE</scope>
</reference>
<proteinExistence type="predicted"/>
<keyword evidence="3" id="KW-1185">Reference proteome</keyword>
<feature type="compositionally biased region" description="Low complexity" evidence="1">
    <location>
        <begin position="1"/>
        <end position="18"/>
    </location>
</feature>
<feature type="compositionally biased region" description="Gly residues" evidence="1">
    <location>
        <begin position="102"/>
        <end position="112"/>
    </location>
</feature>
<sequence>MATTTTTPTIQIPRTPTSPLDPTLHTSLQHALLTPKTIKTLRRTLETETQAAAWQENVRQRTQQLLKSREYWKWEDLVGVIVREARGVEEEEEDDDDDGELEQGGKGKGMKGGRNSEGAKRVDIRFPEKAVTEAAKVVKGVLGTKVELEPEGKGFWD</sequence>
<evidence type="ECO:0000313" key="3">
    <source>
        <dbReference type="Proteomes" id="UP000664534"/>
    </source>
</evidence>
<dbReference type="AlphaFoldDB" id="A0A8H3FL20"/>
<dbReference type="EMBL" id="CAJPDT010000039">
    <property type="protein sequence ID" value="CAF9925349.1"/>
    <property type="molecule type" value="Genomic_DNA"/>
</dbReference>
<feature type="region of interest" description="Disordered" evidence="1">
    <location>
        <begin position="85"/>
        <end position="124"/>
    </location>
</feature>
<comment type="caution">
    <text evidence="2">The sequence shown here is derived from an EMBL/GenBank/DDBJ whole genome shotgun (WGS) entry which is preliminary data.</text>
</comment>
<gene>
    <name evidence="2" type="ORF">IMSHALPRED_006449</name>
</gene>
<dbReference type="OrthoDB" id="10460219at2759"/>
<name>A0A8H3FL20_9LECA</name>
<accession>A0A8H3FL20</accession>
<organism evidence="2 3">
    <name type="scientific">Imshaugia aleurites</name>
    <dbReference type="NCBI Taxonomy" id="172621"/>
    <lineage>
        <taxon>Eukaryota</taxon>
        <taxon>Fungi</taxon>
        <taxon>Dikarya</taxon>
        <taxon>Ascomycota</taxon>
        <taxon>Pezizomycotina</taxon>
        <taxon>Lecanoromycetes</taxon>
        <taxon>OSLEUM clade</taxon>
        <taxon>Lecanoromycetidae</taxon>
        <taxon>Lecanorales</taxon>
        <taxon>Lecanorineae</taxon>
        <taxon>Parmeliaceae</taxon>
        <taxon>Imshaugia</taxon>
    </lineage>
</organism>
<feature type="compositionally biased region" description="Acidic residues" evidence="1">
    <location>
        <begin position="89"/>
        <end position="101"/>
    </location>
</feature>